<protein>
    <submittedName>
        <fullName evidence="10">Type 4 prepilin-like proteins leader peptide-processing enzyme</fullName>
    </submittedName>
</protein>
<keyword evidence="5 7" id="KW-1133">Transmembrane helix</keyword>
<dbReference type="InterPro" id="IPR010627">
    <property type="entry name" value="Prepilin_pept_A24_N"/>
</dbReference>
<evidence type="ECO:0000313" key="11">
    <source>
        <dbReference type="Proteomes" id="UP000626244"/>
    </source>
</evidence>
<name>A0A8J3AMG6_9BACI</name>
<dbReference type="Gene3D" id="1.20.120.1220">
    <property type="match status" value="1"/>
</dbReference>
<feature type="transmembrane region" description="Helical" evidence="7">
    <location>
        <begin position="99"/>
        <end position="119"/>
    </location>
</feature>
<comment type="similarity">
    <text evidence="2">Belongs to the peptidase A24 family.</text>
</comment>
<proteinExistence type="inferred from homology"/>
<evidence type="ECO:0000313" key="10">
    <source>
        <dbReference type="EMBL" id="GGI15465.1"/>
    </source>
</evidence>
<dbReference type="RefSeq" id="WP_087999747.1">
    <property type="nucleotide sequence ID" value="NZ_BMHB01000001.1"/>
</dbReference>
<feature type="transmembrane region" description="Helical" evidence="7">
    <location>
        <begin position="6"/>
        <end position="26"/>
    </location>
</feature>
<organism evidence="10 11">
    <name type="scientific">Gottfriedia solisilvae</name>
    <dbReference type="NCBI Taxonomy" id="1516104"/>
    <lineage>
        <taxon>Bacteria</taxon>
        <taxon>Bacillati</taxon>
        <taxon>Bacillota</taxon>
        <taxon>Bacilli</taxon>
        <taxon>Bacillales</taxon>
        <taxon>Bacillaceae</taxon>
        <taxon>Gottfriedia</taxon>
    </lineage>
</organism>
<dbReference type="Proteomes" id="UP000626244">
    <property type="component" value="Unassembled WGS sequence"/>
</dbReference>
<feature type="transmembrane region" description="Helical" evidence="7">
    <location>
        <begin position="73"/>
        <end position="93"/>
    </location>
</feature>
<evidence type="ECO:0000256" key="5">
    <source>
        <dbReference type="ARBA" id="ARBA00022989"/>
    </source>
</evidence>
<dbReference type="PANTHER" id="PTHR30487">
    <property type="entry name" value="TYPE 4 PREPILIN-LIKE PROTEINS LEADER PEPTIDE-PROCESSING ENZYME"/>
    <property type="match status" value="1"/>
</dbReference>
<evidence type="ECO:0000259" key="9">
    <source>
        <dbReference type="Pfam" id="PF06750"/>
    </source>
</evidence>
<dbReference type="Pfam" id="PF01478">
    <property type="entry name" value="Peptidase_A24"/>
    <property type="match status" value="1"/>
</dbReference>
<comment type="caution">
    <text evidence="10">The sequence shown here is derived from an EMBL/GenBank/DDBJ whole genome shotgun (WGS) entry which is preliminary data.</text>
</comment>
<keyword evidence="4 7" id="KW-0812">Transmembrane</keyword>
<keyword evidence="11" id="KW-1185">Reference proteome</keyword>
<dbReference type="GO" id="GO:0004190">
    <property type="term" value="F:aspartic-type endopeptidase activity"/>
    <property type="evidence" value="ECO:0007669"/>
    <property type="project" value="InterPro"/>
</dbReference>
<feature type="transmembrane region" description="Helical" evidence="7">
    <location>
        <begin position="149"/>
        <end position="166"/>
    </location>
</feature>
<dbReference type="InterPro" id="IPR000045">
    <property type="entry name" value="Prepilin_IV_endopep_pep"/>
</dbReference>
<evidence type="ECO:0000256" key="7">
    <source>
        <dbReference type="SAM" id="Phobius"/>
    </source>
</evidence>
<evidence type="ECO:0000256" key="1">
    <source>
        <dbReference type="ARBA" id="ARBA00004651"/>
    </source>
</evidence>
<evidence type="ECO:0000256" key="2">
    <source>
        <dbReference type="ARBA" id="ARBA00005801"/>
    </source>
</evidence>
<evidence type="ECO:0000259" key="8">
    <source>
        <dbReference type="Pfam" id="PF01478"/>
    </source>
</evidence>
<comment type="subcellular location">
    <subcellularLocation>
        <location evidence="1">Cell membrane</location>
        <topology evidence="1">Multi-pass membrane protein</topology>
    </subcellularLocation>
</comment>
<accession>A0A8J3AMG6</accession>
<dbReference type="Pfam" id="PF06750">
    <property type="entry name" value="A24_N_bact"/>
    <property type="match status" value="1"/>
</dbReference>
<dbReference type="InterPro" id="IPR050882">
    <property type="entry name" value="Prepilin_peptidase/N-MTase"/>
</dbReference>
<feature type="transmembrane region" description="Helical" evidence="7">
    <location>
        <begin position="178"/>
        <end position="209"/>
    </location>
</feature>
<dbReference type="PANTHER" id="PTHR30487:SF0">
    <property type="entry name" value="PREPILIN LEADER PEPTIDASE_N-METHYLTRANSFERASE-RELATED"/>
    <property type="match status" value="1"/>
</dbReference>
<evidence type="ECO:0000256" key="3">
    <source>
        <dbReference type="ARBA" id="ARBA00022475"/>
    </source>
</evidence>
<feature type="transmembrane region" description="Helical" evidence="7">
    <location>
        <begin position="126"/>
        <end position="143"/>
    </location>
</feature>
<feature type="domain" description="Prepilin peptidase A24 N-terminal" evidence="9">
    <location>
        <begin position="10"/>
        <end position="92"/>
    </location>
</feature>
<evidence type="ECO:0000256" key="6">
    <source>
        <dbReference type="ARBA" id="ARBA00023136"/>
    </source>
</evidence>
<feature type="domain" description="Prepilin type IV endopeptidase peptidase" evidence="8">
    <location>
        <begin position="104"/>
        <end position="207"/>
    </location>
</feature>
<dbReference type="AlphaFoldDB" id="A0A8J3AMG6"/>
<reference evidence="11" key="1">
    <citation type="journal article" date="2019" name="Int. J. Syst. Evol. Microbiol.">
        <title>The Global Catalogue of Microorganisms (GCM) 10K type strain sequencing project: providing services to taxonomists for standard genome sequencing and annotation.</title>
        <authorList>
            <consortium name="The Broad Institute Genomics Platform"/>
            <consortium name="The Broad Institute Genome Sequencing Center for Infectious Disease"/>
            <person name="Wu L."/>
            <person name="Ma J."/>
        </authorList>
    </citation>
    <scope>NUCLEOTIDE SEQUENCE [LARGE SCALE GENOMIC DNA]</scope>
    <source>
        <strain evidence="11">CGMCC 1.14993</strain>
    </source>
</reference>
<dbReference type="GO" id="GO:0005886">
    <property type="term" value="C:plasma membrane"/>
    <property type="evidence" value="ECO:0007669"/>
    <property type="project" value="UniProtKB-SubCell"/>
</dbReference>
<keyword evidence="3" id="KW-1003">Cell membrane</keyword>
<feature type="transmembrane region" description="Helical" evidence="7">
    <location>
        <begin position="221"/>
        <end position="238"/>
    </location>
</feature>
<gene>
    <name evidence="10" type="primary">comC</name>
    <name evidence="10" type="ORF">GCM10007380_28110</name>
</gene>
<keyword evidence="6 7" id="KW-0472">Membrane</keyword>
<dbReference type="EMBL" id="BMHB01000001">
    <property type="protein sequence ID" value="GGI15465.1"/>
    <property type="molecule type" value="Genomic_DNA"/>
</dbReference>
<dbReference type="OrthoDB" id="9789291at2"/>
<evidence type="ECO:0000256" key="4">
    <source>
        <dbReference type="ARBA" id="ARBA00022692"/>
    </source>
</evidence>
<sequence length="250" mass="27863">MNLIYFCFFILGLVFGSFFNVVGLRVPLKKSIFWPRSACSNCGHTLLSLELVPIFSYVLQKGKCRNCGAHISILYPLIELLTGCLFVIALYQIGFEMELLIALTFISLLVIIIVSDLAYMLIPDRILLFFLSIFIIERFFIPLESWWNSMIGAVGAFTVLFLIALVSNGGMGGGDIKLFGVLGFVLGWKLILITFMIACFTGTIFGLILMKAGRVQKRNPIPFGPFIGFGGLVSYFYGNELIRVYLSILG</sequence>
<dbReference type="GO" id="GO:0006465">
    <property type="term" value="P:signal peptide processing"/>
    <property type="evidence" value="ECO:0007669"/>
    <property type="project" value="TreeGrafter"/>
</dbReference>